<evidence type="ECO:0000256" key="3">
    <source>
        <dbReference type="ARBA" id="ARBA00004613"/>
    </source>
</evidence>
<evidence type="ECO:0000256" key="4">
    <source>
        <dbReference type="ARBA" id="ARBA00009868"/>
    </source>
</evidence>
<name>A0A0Q0T3S1_9PSED</name>
<keyword evidence="18" id="KW-1185">Reference proteome</keyword>
<dbReference type="PROSITE" id="PS51450">
    <property type="entry name" value="LRR"/>
    <property type="match status" value="2"/>
</dbReference>
<evidence type="ECO:0000256" key="5">
    <source>
        <dbReference type="ARBA" id="ARBA00012483"/>
    </source>
</evidence>
<dbReference type="PANTHER" id="PTHR47114">
    <property type="match status" value="1"/>
</dbReference>
<dbReference type="Pfam" id="PF20178">
    <property type="entry name" value="ToxA_N"/>
    <property type="match status" value="1"/>
</dbReference>
<dbReference type="Gene3D" id="1.20.58.360">
    <property type="entry name" value="Shigella T3SS effector IpaH defines"/>
    <property type="match status" value="1"/>
</dbReference>
<dbReference type="EC" id="2.3.2.27" evidence="5"/>
<keyword evidence="10 14" id="KW-0833">Ubl conjugation pathway</keyword>
<dbReference type="GO" id="GO:0016567">
    <property type="term" value="P:protein ubiquitination"/>
    <property type="evidence" value="ECO:0007669"/>
    <property type="project" value="InterPro"/>
</dbReference>
<evidence type="ECO:0000256" key="9">
    <source>
        <dbReference type="ARBA" id="ARBA00022737"/>
    </source>
</evidence>
<dbReference type="OrthoDB" id="1467561at2"/>
<dbReference type="SUPFAM" id="SSF52058">
    <property type="entry name" value="L domain-like"/>
    <property type="match status" value="1"/>
</dbReference>
<dbReference type="GO" id="GO:0030430">
    <property type="term" value="C:host cell cytoplasm"/>
    <property type="evidence" value="ECO:0007669"/>
    <property type="project" value="UniProtKB-SubCell"/>
</dbReference>
<sequence>MTDFLKRSPLDARDETLSELEPLELVRSHMPKWLLKATPEMIKTLNASMAQSRAYHALSGQKFAQLEGIEAYCAPLLAAELKRRYGVVLNIFRDQLEVAHVHVVTDDTLLGTVRYRTDLDEPKTLLWAALQNFSESQAVPGGFDPQSKIRLAGLPGRASPIRPDQFAALCRELNLGLKYQNYLQQFLGVAATGSVNTSEVEQETESNLRLLKRYDMEVDAQIAYLKNHISDTARTALLALLAQAENPAPAAQAKLDGKPLVQSSLSILDTVIDGVVVFSADTPLLHPTDRLIIYIPNDPVSPFFEFSSLQVLIDELKVRFRRSEYVSFFSGFVALSARPVFLQKINANPVRLSLTTATLGMSAAHYLCVVQLKNMFADAQLLAVPTGVLDAQEREQRWQLFKNAGLFIVNVASLFVPVLGAVMLAVAVGEMLSEVYEGVDDWLHGDVDHAREHLLNVALDIVTAAAIVTGTIILKKATSGLSQATKEFFGNFEPITREDGTARLWDKKLEPYSSADEAQHRQYMSDAQGIFKAHGKHHVTVQGKHYAVERDPEKQHWRIIHPRRANAFKPGLVHNRQGAWQFAHERPLEWEGSAQLIGRLGTGPASLDETTLEQVRALTDTPNAVMRRVHLENLPAPPLLNVSLKRFEIDRKIDGFIEAMKTSRFKAAQWADLQLSLLPDLVGWPEDTGLVLLDGAGHSNLEYNATLSVVTSRISITPTDLAQGKVLDAVLRGLPKQRLSAILGAEVSLTPLPVSTLANRLGQLASDRRASVFEKLYERFNVARSPETRPIEKAFTGLPRPVAQALVDSATDVERASLRHGKVPLLLAEHAREYVREGRLNRAFEGFFLRTQLNPDTERLTRHFIAKMANWPATTTIELRDGSTWGNVVQRWGTGTLKSPCVIVKTEGGYQRYRLQGEQYVLEPGSESLLSTALFKSLTNDQRQRLGFAMIDQAADFNASLANLASADRAESARILGMQPIKPAFKPPLRISDGKLGYPLCGLDTGDVSRSMRRRVLDLYPGFDDEQIQDYLASITETGLDPLTYLRGRKRQRKLLRQTLQSWVDESPTEISTSRELYNYPDSRYQAAVLIQRSWHKNTTYMPWVSPEQASSLSLDGLRVGHLPMLPSEIDFSHITHLNINNMECGESVSGFLERFNNLTLLHMDHNRIRSLPTQLQNMPFLRQLSVANNFLFVSPADNALLGSLRNLEVLNLNGNLLGPLLDLNTLPYLRRVYLRRTAIQDWPSGLVLRPLLEIADLRENRLLDIPELVYQAPASVTRNISLSGNPLIASSRLRLARFVAQGGSSMGINSEALISEAAAFDFWTAGITSHELARREELWVALKGDPASEDFFTVISRLTTTAEAQSVRQDLSRRVWEMIEAATQNQTLRFDLLDMAASPRSCTDSVTMVFSGLEIIMILARLNADSAASESDLLRLAVGLFRLDKVGKIAEDECAARLALSGKAADEVEVHLAYRIGLAQALDLPGQPRHMTFKLIADVSQADLDKARIQVELAEKTSEVSQFVSRTEFWREHLNRTFSSEFAQLTLPYFEQLNDLLRRSPEMTSERYLRRVNDIRTAKDVVVDAWSLTKTAAVLPAPLPGGAHG</sequence>
<dbReference type="EMBL" id="LLWH01000039">
    <property type="protein sequence ID" value="KQB54913.1"/>
    <property type="molecule type" value="Genomic_DNA"/>
</dbReference>
<protein>
    <recommendedName>
        <fullName evidence="5">RING-type E3 ubiquitin transferase</fullName>
        <ecNumber evidence="5">2.3.2.27</ecNumber>
    </recommendedName>
</protein>
<dbReference type="PROSITE" id="PS52053">
    <property type="entry name" value="NEL"/>
    <property type="match status" value="1"/>
</dbReference>
<proteinExistence type="inferred from homology"/>
<evidence type="ECO:0000313" key="17">
    <source>
        <dbReference type="EMBL" id="KQB54913.1"/>
    </source>
</evidence>
<dbReference type="Gene3D" id="3.80.10.10">
    <property type="entry name" value="Ribonuclease Inhibitor"/>
    <property type="match status" value="1"/>
</dbReference>
<evidence type="ECO:0000256" key="13">
    <source>
        <dbReference type="ARBA" id="ARBA00023200"/>
    </source>
</evidence>
<comment type="caution">
    <text evidence="17">The sequence shown here is derived from an EMBL/GenBank/DDBJ whole genome shotgun (WGS) entry which is preliminary data.</text>
</comment>
<gene>
    <name evidence="17" type="ORF">AQS70_20280</name>
</gene>
<evidence type="ECO:0000313" key="18">
    <source>
        <dbReference type="Proteomes" id="UP000050342"/>
    </source>
</evidence>
<dbReference type="GO" id="GO:0061630">
    <property type="term" value="F:ubiquitin protein ligase activity"/>
    <property type="evidence" value="ECO:0007669"/>
    <property type="project" value="UniProtKB-EC"/>
</dbReference>
<dbReference type="InterPro" id="IPR032675">
    <property type="entry name" value="LRR_dom_sf"/>
</dbReference>
<reference evidence="17 18" key="1">
    <citation type="submission" date="2015-10" db="EMBL/GenBank/DDBJ databases">
        <title>Pseudomonas helleri sp. nov. and Pseudomonas weihenstephanensis sp. nov., isolated from raw cows milk.</title>
        <authorList>
            <person name="Von Neubeck M."/>
            <person name="Huptas C."/>
            <person name="Wenning M."/>
            <person name="Scherer S."/>
        </authorList>
    </citation>
    <scope>NUCLEOTIDE SEQUENCE [LARGE SCALE GENOMIC DNA]</scope>
    <source>
        <strain evidence="17 18">BSTT44</strain>
    </source>
</reference>
<evidence type="ECO:0000256" key="8">
    <source>
        <dbReference type="ARBA" id="ARBA00022679"/>
    </source>
</evidence>
<feature type="active site" description="Glycyl thioester intermediate" evidence="14">
    <location>
        <position position="1403"/>
    </location>
</feature>
<comment type="catalytic activity">
    <reaction evidence="1">
        <text>S-ubiquitinyl-[E2 ubiquitin-conjugating enzyme]-L-cysteine + [acceptor protein]-L-lysine = [E2 ubiquitin-conjugating enzyme]-L-cysteine + N(6)-ubiquitinyl-[acceptor protein]-L-lysine.</text>
        <dbReference type="EC" id="2.3.2.27"/>
    </reaction>
</comment>
<keyword evidence="15" id="KW-1133">Transmembrane helix</keyword>
<dbReference type="InterPro" id="IPR051071">
    <property type="entry name" value="LRR-bact_E3_ubiq_ligases"/>
</dbReference>
<keyword evidence="12" id="KW-0843">Virulence</keyword>
<keyword evidence="7" id="KW-0433">Leucine-rich repeat</keyword>
<comment type="similarity">
    <text evidence="4 14">Belongs to the LRR-containing bacterial E3 ligase family.</text>
</comment>
<keyword evidence="6 14" id="KW-0964">Secreted</keyword>
<keyword evidence="11 14" id="KW-0832">Ubl conjugation</keyword>
<dbReference type="Proteomes" id="UP000050342">
    <property type="component" value="Unassembled WGS sequence"/>
</dbReference>
<evidence type="ECO:0000259" key="16">
    <source>
        <dbReference type="PROSITE" id="PS52053"/>
    </source>
</evidence>
<dbReference type="InterPro" id="IPR001611">
    <property type="entry name" value="Leu-rich_rpt"/>
</dbReference>
<evidence type="ECO:0000256" key="10">
    <source>
        <dbReference type="ARBA" id="ARBA00022786"/>
    </source>
</evidence>
<keyword evidence="15" id="KW-0472">Membrane</keyword>
<evidence type="ECO:0000256" key="11">
    <source>
        <dbReference type="ARBA" id="ARBA00022843"/>
    </source>
</evidence>
<accession>A0A0Q0T3S1</accession>
<dbReference type="InterPro" id="IPR046673">
    <property type="entry name" value="ToxA_N"/>
</dbReference>
<comment type="subcellular location">
    <subcellularLocation>
        <location evidence="2">Host cytoplasm</location>
    </subcellularLocation>
    <subcellularLocation>
        <location evidence="3">Secreted</location>
    </subcellularLocation>
</comment>
<evidence type="ECO:0000256" key="1">
    <source>
        <dbReference type="ARBA" id="ARBA00000900"/>
    </source>
</evidence>
<keyword evidence="13 14" id="KW-1035">Host cytoplasm</keyword>
<evidence type="ECO:0000256" key="14">
    <source>
        <dbReference type="PROSITE-ProRule" id="PRU01398"/>
    </source>
</evidence>
<keyword evidence="8 14" id="KW-0808">Transferase</keyword>
<evidence type="ECO:0000256" key="7">
    <source>
        <dbReference type="ARBA" id="ARBA00022614"/>
    </source>
</evidence>
<evidence type="ECO:0000256" key="6">
    <source>
        <dbReference type="ARBA" id="ARBA00022525"/>
    </source>
</evidence>
<keyword evidence="15" id="KW-0812">Transmembrane</keyword>
<dbReference type="PANTHER" id="PTHR47114:SF2">
    <property type="entry name" value="OLIGODENDROCYTE-MYELIN GLYCOPROTEIN"/>
    <property type="match status" value="1"/>
</dbReference>
<keyword evidence="9" id="KW-0677">Repeat</keyword>
<evidence type="ECO:0000256" key="15">
    <source>
        <dbReference type="SAM" id="Phobius"/>
    </source>
</evidence>
<evidence type="ECO:0000256" key="2">
    <source>
        <dbReference type="ARBA" id="ARBA00004192"/>
    </source>
</evidence>
<feature type="transmembrane region" description="Helical" evidence="15">
    <location>
        <begin position="404"/>
        <end position="428"/>
    </location>
</feature>
<comment type="PTM">
    <text evidence="14">Ubiquitinated in the presence of host E1 ubiquitin-activating enzyme, E2 ubiquitin-conjugating enzyme and ubiquitin.</text>
</comment>
<dbReference type="InterPro" id="IPR029487">
    <property type="entry name" value="NEL_dom"/>
</dbReference>
<dbReference type="Pfam" id="PF14496">
    <property type="entry name" value="NEL"/>
    <property type="match status" value="1"/>
</dbReference>
<dbReference type="RefSeq" id="WP_055101700.1">
    <property type="nucleotide sequence ID" value="NZ_LLWH01000039.1"/>
</dbReference>
<organism evidence="17 18">
    <name type="scientific">Pseudomonas endophytica</name>
    <dbReference type="NCBI Taxonomy" id="1563157"/>
    <lineage>
        <taxon>Bacteria</taxon>
        <taxon>Pseudomonadati</taxon>
        <taxon>Pseudomonadota</taxon>
        <taxon>Gammaproteobacteria</taxon>
        <taxon>Pseudomonadales</taxon>
        <taxon>Pseudomonadaceae</taxon>
        <taxon>Pseudomonas</taxon>
    </lineage>
</organism>
<dbReference type="GO" id="GO:0005576">
    <property type="term" value="C:extracellular region"/>
    <property type="evidence" value="ECO:0007669"/>
    <property type="project" value="UniProtKB-SubCell"/>
</dbReference>
<evidence type="ECO:0000256" key="12">
    <source>
        <dbReference type="ARBA" id="ARBA00023026"/>
    </source>
</evidence>
<dbReference type="STRING" id="1563157.AQS70_20280"/>
<feature type="domain" description="NEL" evidence="16">
    <location>
        <begin position="1316"/>
        <end position="1606"/>
    </location>
</feature>